<dbReference type="EMBL" id="CP007264">
    <property type="protein sequence ID" value="AHL22405.1"/>
    <property type="molecule type" value="Genomic_DNA"/>
</dbReference>
<evidence type="ECO:0000313" key="1">
    <source>
        <dbReference type="EMBL" id="AHL22405.1"/>
    </source>
</evidence>
<organism evidence="1 2">
    <name type="scientific">Thermococcus nautili</name>
    <dbReference type="NCBI Taxonomy" id="195522"/>
    <lineage>
        <taxon>Archaea</taxon>
        <taxon>Methanobacteriati</taxon>
        <taxon>Methanobacteriota</taxon>
        <taxon>Thermococci</taxon>
        <taxon>Thermococcales</taxon>
        <taxon>Thermococcaceae</taxon>
        <taxon>Thermococcus</taxon>
    </lineage>
</organism>
<dbReference type="Proteomes" id="UP000019434">
    <property type="component" value="Chromosome"/>
</dbReference>
<keyword evidence="2" id="KW-1185">Reference proteome</keyword>
<dbReference type="GeneID" id="43090239"/>
<accession>W8P4L7</accession>
<dbReference type="HOGENOM" id="CLU_3113272_0_0_2"/>
<sequence length="50" mass="5805">MSPMKLRSLLYPLLFLSVEFVLAFAVPWEDYIKAVCWSRNPPARSSEFTP</sequence>
<protein>
    <submittedName>
        <fullName evidence="1">Uncharacterized protein</fullName>
    </submittedName>
</protein>
<proteinExistence type="predicted"/>
<dbReference type="AlphaFoldDB" id="W8P4L7"/>
<dbReference type="KEGG" id="tnu:BD01_0783"/>
<evidence type="ECO:0000313" key="2">
    <source>
        <dbReference type="Proteomes" id="UP000019434"/>
    </source>
</evidence>
<reference evidence="1 2" key="1">
    <citation type="submission" date="2014-02" db="EMBL/GenBank/DDBJ databases">
        <title>Genome Sequence of an Hyperthermophilic Archaeon, Thermococcus nautili 30-1, producing viral vesicles.</title>
        <authorList>
            <person name="Oberto J."/>
            <person name="Gaudin M."/>
            <person name="Cossu M."/>
            <person name="Gorlas A."/>
            <person name="Slesarev A."/>
            <person name="Marguet E."/>
            <person name="Forterre P."/>
        </authorList>
    </citation>
    <scope>NUCLEOTIDE SEQUENCE [LARGE SCALE GENOMIC DNA]</scope>
    <source>
        <strain evidence="1 2">30-1</strain>
    </source>
</reference>
<dbReference type="RefSeq" id="WP_156927378.1">
    <property type="nucleotide sequence ID" value="NZ_CP007264.1"/>
</dbReference>
<gene>
    <name evidence="1" type="ORF">BD01_0783</name>
</gene>
<dbReference type="OrthoDB" id="101810at2157"/>
<name>W8P4L7_9EURY</name>